<gene>
    <name evidence="1" type="ORF">JI435_416400</name>
</gene>
<organism evidence="1 2">
    <name type="scientific">Phaeosphaeria nodorum (strain SN15 / ATCC MYA-4574 / FGSC 10173)</name>
    <name type="common">Glume blotch fungus</name>
    <name type="synonym">Parastagonospora nodorum</name>
    <dbReference type="NCBI Taxonomy" id="321614"/>
    <lineage>
        <taxon>Eukaryota</taxon>
        <taxon>Fungi</taxon>
        <taxon>Dikarya</taxon>
        <taxon>Ascomycota</taxon>
        <taxon>Pezizomycotina</taxon>
        <taxon>Dothideomycetes</taxon>
        <taxon>Pleosporomycetidae</taxon>
        <taxon>Pleosporales</taxon>
        <taxon>Pleosporineae</taxon>
        <taxon>Phaeosphaeriaceae</taxon>
        <taxon>Parastagonospora</taxon>
    </lineage>
</organism>
<dbReference type="EMBL" id="CP069034">
    <property type="protein sequence ID" value="QRD01327.1"/>
    <property type="molecule type" value="Genomic_DNA"/>
</dbReference>
<keyword evidence="2" id="KW-1185">Reference proteome</keyword>
<sequence length="177" mass="19695">MRNPMHHVVAGAYFANLQLPFHADISPSAIIFVNDAPSARGELLAYCASDLASVCAVLISKYERSGEKRQAPSSKRAALILVKIRPSGHLLPVLHPHPRPPDYVRNGCRRSGAVAPVKPEGYMAETEHTQMLHTRHATTTLRGRLYACSMAESRPVRYHSIHERERHCSEETAAPWN</sequence>
<proteinExistence type="predicted"/>
<dbReference type="VEuPathDB" id="FungiDB:JI435_416400"/>
<dbReference type="Proteomes" id="UP000663193">
    <property type="component" value="Chromosome 12"/>
</dbReference>
<evidence type="ECO:0000313" key="2">
    <source>
        <dbReference type="Proteomes" id="UP000663193"/>
    </source>
</evidence>
<name>A0A7U2I668_PHANO</name>
<evidence type="ECO:0000313" key="1">
    <source>
        <dbReference type="EMBL" id="QRD01327.1"/>
    </source>
</evidence>
<reference evidence="2" key="1">
    <citation type="journal article" date="2021" name="BMC Genomics">
        <title>Chromosome-level genome assembly and manually-curated proteome of model necrotroph Parastagonospora nodorum Sn15 reveals a genome-wide trove of candidate effector homologs, and redundancy of virulence-related functions within an accessory chromosome.</title>
        <authorList>
            <person name="Bertazzoni S."/>
            <person name="Jones D.A.B."/>
            <person name="Phan H.T."/>
            <person name="Tan K.-C."/>
            <person name="Hane J.K."/>
        </authorList>
    </citation>
    <scope>NUCLEOTIDE SEQUENCE [LARGE SCALE GENOMIC DNA]</scope>
    <source>
        <strain evidence="2">SN15 / ATCC MYA-4574 / FGSC 10173)</strain>
    </source>
</reference>
<dbReference type="AlphaFoldDB" id="A0A7U2I668"/>
<accession>A0A7U2I668</accession>
<protein>
    <submittedName>
        <fullName evidence="1">Uncharacterized protein</fullName>
    </submittedName>
</protein>